<dbReference type="Proteomes" id="UP000640583">
    <property type="component" value="Unassembled WGS sequence"/>
</dbReference>
<dbReference type="RefSeq" id="WP_228849936.1">
    <property type="nucleotide sequence ID" value="NZ_JADCKQ010000016.1"/>
</dbReference>
<reference evidence="1" key="1">
    <citation type="submission" date="2020-10" db="EMBL/GenBank/DDBJ databases">
        <title>Paenihalocynthiibacter styelae gen. nov., sp. nov., isolated from stalked sea squirt Styela clava.</title>
        <authorList>
            <person name="Kim Y.-O."/>
            <person name="Yoon J.-H."/>
        </authorList>
    </citation>
    <scope>NUCLEOTIDE SEQUENCE</scope>
    <source>
        <strain evidence="1">MYP1-1</strain>
    </source>
</reference>
<dbReference type="AlphaFoldDB" id="A0A8J7IET7"/>
<comment type="caution">
    <text evidence="1">The sequence shown here is derived from an EMBL/GenBank/DDBJ whole genome shotgun (WGS) entry which is preliminary data.</text>
</comment>
<proteinExistence type="predicted"/>
<evidence type="ECO:0000313" key="2">
    <source>
        <dbReference type="Proteomes" id="UP000640583"/>
    </source>
</evidence>
<evidence type="ECO:0000313" key="1">
    <source>
        <dbReference type="EMBL" id="MBI1495224.1"/>
    </source>
</evidence>
<protein>
    <submittedName>
        <fullName evidence="1">Uncharacterized protein</fullName>
    </submittedName>
</protein>
<name>A0A8J7IET7_9RHOB</name>
<keyword evidence="2" id="KW-1185">Reference proteome</keyword>
<accession>A0A8J7IET7</accession>
<sequence>MLAPEGYTPLLNLFWDAVRVDSNFSYQSEEYIQLGGTMEALLSSEDIIADWLINFLDGDVKIWSPTSGVLSIDASRRTLFSSVTKCADFSTNNFHAFWGCVDDIPHKTQDAFNFARCPDGPRSELQSCYRHMMGLFEVSFKGAPGKENFNESEIYNRYLEAAKVVCQASRGRLQPFLFVNKHWRIDLSLWREAKAIIDKKDRHGLRDNVNLRNDVAEMLLPFEGAFLCCNEGAKANLNPYWKNIAARVMAEEFDSADDSQVRSRGRPSKAQEALQEYDAQFPNGHSGMKWAEVAVQIEQATRTPIHHETLMKAVNARNKERN</sequence>
<gene>
    <name evidence="1" type="ORF">H1D41_16400</name>
</gene>
<dbReference type="EMBL" id="JADCKQ010000016">
    <property type="protein sequence ID" value="MBI1495224.1"/>
    <property type="molecule type" value="Genomic_DNA"/>
</dbReference>
<organism evidence="1 2">
    <name type="scientific">Halocynthiibacter styelae</name>
    <dbReference type="NCBI Taxonomy" id="2761955"/>
    <lineage>
        <taxon>Bacteria</taxon>
        <taxon>Pseudomonadati</taxon>
        <taxon>Pseudomonadota</taxon>
        <taxon>Alphaproteobacteria</taxon>
        <taxon>Rhodobacterales</taxon>
        <taxon>Paracoccaceae</taxon>
        <taxon>Halocynthiibacter</taxon>
    </lineage>
</organism>